<dbReference type="RefSeq" id="WP_346247423.1">
    <property type="nucleotide sequence ID" value="NZ_JBDIZK010000008.1"/>
</dbReference>
<keyword evidence="1" id="KW-0812">Transmembrane</keyword>
<dbReference type="Pfam" id="PF09335">
    <property type="entry name" value="VTT_dom"/>
    <property type="match status" value="1"/>
</dbReference>
<feature type="domain" description="VTT" evidence="2">
    <location>
        <begin position="64"/>
        <end position="179"/>
    </location>
</feature>
<evidence type="ECO:0000256" key="1">
    <source>
        <dbReference type="SAM" id="Phobius"/>
    </source>
</evidence>
<evidence type="ECO:0000313" key="4">
    <source>
        <dbReference type="Proteomes" id="UP001427805"/>
    </source>
</evidence>
<comment type="caution">
    <text evidence="3">The sequence shown here is derived from an EMBL/GenBank/DDBJ whole genome shotgun (WGS) entry which is preliminary data.</text>
</comment>
<dbReference type="EMBL" id="JBDIZK010000008">
    <property type="protein sequence ID" value="MEN3748401.1"/>
    <property type="molecule type" value="Genomic_DNA"/>
</dbReference>
<evidence type="ECO:0000313" key="3">
    <source>
        <dbReference type="EMBL" id="MEN3748401.1"/>
    </source>
</evidence>
<organism evidence="3 4">
    <name type="scientific">Sphingomonas rustica</name>
    <dbReference type="NCBI Taxonomy" id="3103142"/>
    <lineage>
        <taxon>Bacteria</taxon>
        <taxon>Pseudomonadati</taxon>
        <taxon>Pseudomonadota</taxon>
        <taxon>Alphaproteobacteria</taxon>
        <taxon>Sphingomonadales</taxon>
        <taxon>Sphingomonadaceae</taxon>
        <taxon>Sphingomonas</taxon>
    </lineage>
</organism>
<keyword evidence="1" id="KW-0472">Membrane</keyword>
<feature type="transmembrane region" description="Helical" evidence="1">
    <location>
        <begin position="189"/>
        <end position="210"/>
    </location>
</feature>
<sequence>MIAAPRTVPRLLGAALLLLSLVLVPFFLVGGPLERVSDDILSGQRGVAAIGGATLLALDIVLPVPSSVVATAMGAMLGGPAGALVNATGLTIGCILGLFLGQAGTPVARRMLGETGYAQFTGWARRHGVLALVLCRAVPVLAEASVIALGSAGGRRMPLIAAAALADIGLGGVYAFAGAASGPAAAPALPAVAAALGLPAVALLAVSAWIRWTR</sequence>
<dbReference type="InterPro" id="IPR032816">
    <property type="entry name" value="VTT_dom"/>
</dbReference>
<gene>
    <name evidence="3" type="ORF">TPR58_14595</name>
</gene>
<proteinExistence type="predicted"/>
<name>A0ABV0BCB2_9SPHN</name>
<feature type="transmembrane region" description="Helical" evidence="1">
    <location>
        <begin position="81"/>
        <end position="101"/>
    </location>
</feature>
<protein>
    <submittedName>
        <fullName evidence="3">VTT domain-containing protein</fullName>
    </submittedName>
</protein>
<reference evidence="3 4" key="1">
    <citation type="submission" date="2024-05" db="EMBL/GenBank/DDBJ databases">
        <title>Sphingomonas sp. HF-S3 16S ribosomal RNA gene Genome sequencing and assembly.</title>
        <authorList>
            <person name="Lee H."/>
        </authorList>
    </citation>
    <scope>NUCLEOTIDE SEQUENCE [LARGE SCALE GENOMIC DNA]</scope>
    <source>
        <strain evidence="3 4">HF-S3</strain>
    </source>
</reference>
<dbReference type="Proteomes" id="UP001427805">
    <property type="component" value="Unassembled WGS sequence"/>
</dbReference>
<feature type="transmembrane region" description="Helical" evidence="1">
    <location>
        <begin position="159"/>
        <end position="177"/>
    </location>
</feature>
<accession>A0ABV0BCB2</accession>
<feature type="transmembrane region" description="Helical" evidence="1">
    <location>
        <begin position="129"/>
        <end position="152"/>
    </location>
</feature>
<feature type="transmembrane region" description="Helical" evidence="1">
    <location>
        <begin position="46"/>
        <end position="69"/>
    </location>
</feature>
<evidence type="ECO:0000259" key="2">
    <source>
        <dbReference type="Pfam" id="PF09335"/>
    </source>
</evidence>
<keyword evidence="4" id="KW-1185">Reference proteome</keyword>
<keyword evidence="1" id="KW-1133">Transmembrane helix</keyword>